<sequence>MTGPLHEPRRAVVGVTANRQLLDGVHRDRLRRRYIEALERHGPVECVILPTLDGDLPWEVSVSRLRRVLARLDGLVLTGDESNLDPAVFAGEQRAWSRGADDVIPEARDRPRDRLSSAVLTVALELDMPVLGICRGFQEMSVHRGGALHADLKALGGAVVHSENPDVPRDQQYLPAHGVRVAAGGWLASLVGEVELQVNSLHNQGITAVPPGVRPEAVAQDGVIEALSYTASDTFQFGVQWHPEWHAANDATSQKLFKAFADACLVYQAKERESA</sequence>
<evidence type="ECO:0000313" key="2">
    <source>
        <dbReference type="Proteomes" id="UP000765224"/>
    </source>
</evidence>
<dbReference type="Pfam" id="PF07722">
    <property type="entry name" value="Peptidase_C26"/>
    <property type="match status" value="1"/>
</dbReference>
<name>A0ABS6PDD4_9PSED</name>
<accession>A0ABS6PDD4</accession>
<dbReference type="InterPro" id="IPR044668">
    <property type="entry name" value="PuuD-like"/>
</dbReference>
<dbReference type="CDD" id="cd01745">
    <property type="entry name" value="GATase1_2"/>
    <property type="match status" value="1"/>
</dbReference>
<proteinExistence type="predicted"/>
<comment type="caution">
    <text evidence="1">The sequence shown here is derived from an EMBL/GenBank/DDBJ whole genome shotgun (WGS) entry which is preliminary data.</text>
</comment>
<dbReference type="PANTHER" id="PTHR43235">
    <property type="entry name" value="GLUTAMINE AMIDOTRANSFERASE PB2B2.05-RELATED"/>
    <property type="match status" value="1"/>
</dbReference>
<reference evidence="1 2" key="1">
    <citation type="submission" date="2021-06" db="EMBL/GenBank/DDBJ databases">
        <title>Updating the genus Pseudomonas: Description of 43 new species and partition of the Pseudomonas putida group.</title>
        <authorList>
            <person name="Girard L."/>
            <person name="Lood C."/>
            <person name="Vandamme P."/>
            <person name="Rokni-Zadeh H."/>
            <person name="Van Noort V."/>
            <person name="Hofte M."/>
            <person name="Lavigne R."/>
            <person name="De Mot R."/>
        </authorList>
    </citation>
    <scope>NUCLEOTIDE SEQUENCE [LARGE SCALE GENOMIC DNA]</scope>
    <source>
        <strain evidence="1 2">COR58</strain>
    </source>
</reference>
<dbReference type="GO" id="GO:0016787">
    <property type="term" value="F:hydrolase activity"/>
    <property type="evidence" value="ECO:0007669"/>
    <property type="project" value="UniProtKB-KW"/>
</dbReference>
<evidence type="ECO:0000313" key="1">
    <source>
        <dbReference type="EMBL" id="MBV4458480.1"/>
    </source>
</evidence>
<keyword evidence="1" id="KW-0378">Hydrolase</keyword>
<dbReference type="Proteomes" id="UP000765224">
    <property type="component" value="Unassembled WGS sequence"/>
</dbReference>
<keyword evidence="2" id="KW-1185">Reference proteome</keyword>
<dbReference type="InterPro" id="IPR011697">
    <property type="entry name" value="Peptidase_C26"/>
</dbReference>
<organism evidence="1 2">
    <name type="scientific">Pseudomonas ekonensis</name>
    <dbReference type="NCBI Taxonomy" id="2842353"/>
    <lineage>
        <taxon>Bacteria</taxon>
        <taxon>Pseudomonadati</taxon>
        <taxon>Pseudomonadota</taxon>
        <taxon>Gammaproteobacteria</taxon>
        <taxon>Pseudomonadales</taxon>
        <taxon>Pseudomonadaceae</taxon>
        <taxon>Pseudomonas</taxon>
    </lineage>
</organism>
<protein>
    <submittedName>
        <fullName evidence="1">Gamma-glutamyl-gamma-aminobutyrate hydrolase family protein</fullName>
    </submittedName>
</protein>
<dbReference type="PANTHER" id="PTHR43235:SF1">
    <property type="entry name" value="GLUTAMINE AMIDOTRANSFERASE PB2B2.05-RELATED"/>
    <property type="match status" value="1"/>
</dbReference>
<dbReference type="EMBL" id="JAHSTS010000001">
    <property type="protein sequence ID" value="MBV4458480.1"/>
    <property type="molecule type" value="Genomic_DNA"/>
</dbReference>
<dbReference type="RefSeq" id="WP_217892070.1">
    <property type="nucleotide sequence ID" value="NZ_JAHSTS010000001.1"/>
</dbReference>
<dbReference type="PROSITE" id="PS51273">
    <property type="entry name" value="GATASE_TYPE_1"/>
    <property type="match status" value="1"/>
</dbReference>
<gene>
    <name evidence="1" type="ORF">KVG96_11000</name>
</gene>